<dbReference type="Proteomes" id="UP001595530">
    <property type="component" value="Unassembled WGS sequence"/>
</dbReference>
<dbReference type="RefSeq" id="WP_390326420.1">
    <property type="nucleotide sequence ID" value="NZ_JBHRTP010000008.1"/>
</dbReference>
<dbReference type="InterPro" id="IPR012434">
    <property type="entry name" value="DUF1631"/>
</dbReference>
<comment type="caution">
    <text evidence="1">The sequence shown here is derived from an EMBL/GenBank/DDBJ whole genome shotgun (WGS) entry which is preliminary data.</text>
</comment>
<keyword evidence="2" id="KW-1185">Reference proteome</keyword>
<dbReference type="EMBL" id="JBHRTP010000008">
    <property type="protein sequence ID" value="MFC3107106.1"/>
    <property type="molecule type" value="Genomic_DNA"/>
</dbReference>
<protein>
    <submittedName>
        <fullName evidence="1">DUF1631 family protein</fullName>
    </submittedName>
</protein>
<sequence>MAFTSSGQTSSMSANAATAQSRRSEILRDLLPVALNLAGAQHDAFSARLADALMQQSETSTDSREANLSFNVSNLLKNNSYAFQHLAAAFLKENLQRELGMLERGSYPAAAKTDGALSLVSYEEMDNKLQIGAGSRPFEQQHADAYHALNIRLANLLQRDELSLSQNPFRPEVFLSAINLAWRNFDPDPESHHLVMPLLRPDVFLQLSPLLQALNDALIADGILPDLQESYRIKKTDGHSDATRKDDSAETALLQKLKRMFAAPEAPDDIVAAAATSAAADVFEQRGDSGLRLANMLRADYPGPAPQASGATRQLYGFLADLQQRIADQGFGGDASGTGAVPPHSSRLAEIKGQVPRHALTQFDENTIDLLTKVFDTVFRDTNIPSEIKDLIGLLQIPILKAALIDKEFFFEEAHPARRLIELLSKSSVAWDPTKGYDDPLYQTMKRNVGRVQQEFDREISLFSIVVSDLERFLAEEEEQAAAGVLRTPITEALQREKLAQAHTAAKSEVAQRIGSGEVVPFVETFLEAKWVSVLSLAYSVRDEKPQALQHALQTMDELIWSVKPKISQEQRKELITKLPALLTMVNKWLNVIKWEDADRLRFFSELAECHASIVRAPLELSPQRQLEIAVEAAQKATERRLEKRAQTQQQTVVPDDEFVATVAGLERGAWLEFTPAGDAPKKVKIAWVSPLRSLFIFTTKARQEAFSMSAQQLEQSFRDGHAQRMVLDGLVGRALSEAMEDAAG</sequence>
<evidence type="ECO:0000313" key="2">
    <source>
        <dbReference type="Proteomes" id="UP001595530"/>
    </source>
</evidence>
<proteinExistence type="predicted"/>
<name>A0ABV7EYS1_9BURK</name>
<reference evidence="2" key="1">
    <citation type="journal article" date="2019" name="Int. J. Syst. Evol. Microbiol.">
        <title>The Global Catalogue of Microorganisms (GCM) 10K type strain sequencing project: providing services to taxonomists for standard genome sequencing and annotation.</title>
        <authorList>
            <consortium name="The Broad Institute Genomics Platform"/>
            <consortium name="The Broad Institute Genome Sequencing Center for Infectious Disease"/>
            <person name="Wu L."/>
            <person name="Ma J."/>
        </authorList>
    </citation>
    <scope>NUCLEOTIDE SEQUENCE [LARGE SCALE GENOMIC DNA]</scope>
    <source>
        <strain evidence="2">KCTC 42986</strain>
    </source>
</reference>
<dbReference type="Pfam" id="PF07793">
    <property type="entry name" value="DUF1631"/>
    <property type="match status" value="1"/>
</dbReference>
<organism evidence="1 2">
    <name type="scientific">Undibacterium arcticum</name>
    <dbReference type="NCBI Taxonomy" id="1762892"/>
    <lineage>
        <taxon>Bacteria</taxon>
        <taxon>Pseudomonadati</taxon>
        <taxon>Pseudomonadota</taxon>
        <taxon>Betaproteobacteria</taxon>
        <taxon>Burkholderiales</taxon>
        <taxon>Oxalobacteraceae</taxon>
        <taxon>Undibacterium</taxon>
    </lineage>
</organism>
<gene>
    <name evidence="1" type="ORF">ACFOFO_03865</name>
</gene>
<accession>A0ABV7EYS1</accession>
<evidence type="ECO:0000313" key="1">
    <source>
        <dbReference type="EMBL" id="MFC3107106.1"/>
    </source>
</evidence>